<protein>
    <submittedName>
        <fullName evidence="2">NAD(P)-dependent oxidoreductase</fullName>
    </submittedName>
</protein>
<evidence type="ECO:0000313" key="2">
    <source>
        <dbReference type="EMBL" id="MBM7059571.1"/>
    </source>
</evidence>
<dbReference type="PANTHER" id="PTHR43245">
    <property type="entry name" value="BIFUNCTIONAL POLYMYXIN RESISTANCE PROTEIN ARNA"/>
    <property type="match status" value="1"/>
</dbReference>
<dbReference type="PANTHER" id="PTHR43245:SF55">
    <property type="entry name" value="NAD(P)-BINDING DOMAIN-CONTAINING PROTEIN"/>
    <property type="match status" value="1"/>
</dbReference>
<organism evidence="2 3">
    <name type="scientific">Zestomonas insulae</name>
    <dbReference type="NCBI Taxonomy" id="2809017"/>
    <lineage>
        <taxon>Bacteria</taxon>
        <taxon>Pseudomonadati</taxon>
        <taxon>Pseudomonadota</taxon>
        <taxon>Gammaproteobacteria</taxon>
        <taxon>Pseudomonadales</taxon>
        <taxon>Pseudomonadaceae</taxon>
        <taxon>Zestomonas</taxon>
    </lineage>
</organism>
<dbReference type="EMBL" id="JAFEUP010000001">
    <property type="protein sequence ID" value="MBM7059571.1"/>
    <property type="molecule type" value="Genomic_DNA"/>
</dbReference>
<comment type="caution">
    <text evidence="2">The sequence shown here is derived from an EMBL/GenBank/DDBJ whole genome shotgun (WGS) entry which is preliminary data.</text>
</comment>
<dbReference type="CDD" id="cd08946">
    <property type="entry name" value="SDR_e"/>
    <property type="match status" value="1"/>
</dbReference>
<feature type="domain" description="NAD-dependent epimerase/dehydratase" evidence="1">
    <location>
        <begin position="5"/>
        <end position="34"/>
    </location>
</feature>
<name>A0ABS2I8V7_9GAMM</name>
<sequence length="274" mass="29735">MSRFTVLGAGGFVGAHLVEHLRRQGHEVYAPDRHDDSWLEQDLGLVCYCIGLTNDYYARPFATVEAHVSLLARLLQQGRFQRLVYLSSTRLYDSLLAAVGEEAASLQLDPVSPRHLYDLSKALGENLCLTQAGGRACVARLSCVYSDTLEEGGFLAQVLPPAAAGQDLTLDSSPHFARDYVHIEDVVSLLQALLQGAEPAIYNLAAGSNTSNGELFAALQALTGVHVSCTRQECQPAPRISIDKAAQAFGFQPKSLLERLPIILETLKARHHGA</sequence>
<gene>
    <name evidence="2" type="ORF">JQX08_02510</name>
</gene>
<dbReference type="RefSeq" id="WP_204914464.1">
    <property type="nucleotide sequence ID" value="NZ_JAFEUP010000001.1"/>
</dbReference>
<dbReference type="InterPro" id="IPR050177">
    <property type="entry name" value="Lipid_A_modif_metabolic_enz"/>
</dbReference>
<evidence type="ECO:0000313" key="3">
    <source>
        <dbReference type="Proteomes" id="UP000717995"/>
    </source>
</evidence>
<dbReference type="Gene3D" id="3.90.25.10">
    <property type="entry name" value="UDP-galactose 4-epimerase, domain 1"/>
    <property type="match status" value="1"/>
</dbReference>
<keyword evidence="3" id="KW-1185">Reference proteome</keyword>
<feature type="domain" description="NAD-dependent epimerase/dehydratase" evidence="1">
    <location>
        <begin position="55"/>
        <end position="205"/>
    </location>
</feature>
<dbReference type="InterPro" id="IPR036291">
    <property type="entry name" value="NAD(P)-bd_dom_sf"/>
</dbReference>
<reference evidence="2 3" key="1">
    <citation type="submission" date="2021-02" db="EMBL/GenBank/DDBJ databases">
        <authorList>
            <person name="Lee D.-H."/>
        </authorList>
    </citation>
    <scope>NUCLEOTIDE SEQUENCE [LARGE SCALE GENOMIC DNA]</scope>
    <source>
        <strain evidence="2 3">UL073</strain>
    </source>
</reference>
<accession>A0ABS2I8V7</accession>
<dbReference type="Proteomes" id="UP000717995">
    <property type="component" value="Unassembled WGS sequence"/>
</dbReference>
<dbReference type="InterPro" id="IPR001509">
    <property type="entry name" value="Epimerase_deHydtase"/>
</dbReference>
<proteinExistence type="predicted"/>
<dbReference type="Gene3D" id="3.40.50.720">
    <property type="entry name" value="NAD(P)-binding Rossmann-like Domain"/>
    <property type="match status" value="2"/>
</dbReference>
<evidence type="ECO:0000259" key="1">
    <source>
        <dbReference type="Pfam" id="PF01370"/>
    </source>
</evidence>
<dbReference type="Pfam" id="PF01370">
    <property type="entry name" value="Epimerase"/>
    <property type="match status" value="2"/>
</dbReference>
<dbReference type="SUPFAM" id="SSF51735">
    <property type="entry name" value="NAD(P)-binding Rossmann-fold domains"/>
    <property type="match status" value="1"/>
</dbReference>